<dbReference type="InterPro" id="IPR050301">
    <property type="entry name" value="NTE"/>
</dbReference>
<proteinExistence type="predicted"/>
<keyword evidence="2 4" id="KW-0442">Lipid degradation</keyword>
<dbReference type="RefSeq" id="WP_169199685.1">
    <property type="nucleotide sequence ID" value="NZ_WTVH02000010.1"/>
</dbReference>
<feature type="active site" description="Proton acceptor" evidence="4">
    <location>
        <position position="222"/>
    </location>
</feature>
<dbReference type="PROSITE" id="PS51635">
    <property type="entry name" value="PNPLA"/>
    <property type="match status" value="1"/>
</dbReference>
<dbReference type="SUPFAM" id="SSF52151">
    <property type="entry name" value="FabD/lysophospholipase-like"/>
    <property type="match status" value="1"/>
</dbReference>
<dbReference type="InterPro" id="IPR016035">
    <property type="entry name" value="Acyl_Trfase/lysoPLipase"/>
</dbReference>
<evidence type="ECO:0000256" key="2">
    <source>
        <dbReference type="ARBA" id="ARBA00022963"/>
    </source>
</evidence>
<sequence>MEKSKAEKSGAEEHDGGKPAAIPVSLILSGGLALGAYEAGVLEAFDESGLLETVAVAGSSIGALNGALFVGNPPDRRSAQLRAFWSRITSNVLPGKWLQPNGVADQRLFRHARNWINTLGAHVAGVPNLFRLRTFLDAGPSEVPSFYDSSRTRVTLAEMVDFNLLNAGPMRYCAVATDVETSAAVPFDTLEGTRITIDHLLASSSLLPSFPPVRIGTRLLADGGLSANSPLEPFLASDRVGELPSLCILIDLFSTEAKPPRTLEAAMERGTDIKYAAQTRLRLEAIQRERRLEAALKSGEAGDRGTDLVHLCYRPLPHDAGSEKQYDFSSETLADRWQYGRADALLALERISALAKETVQGPGLRVYRVGAWTAP</sequence>
<keyword evidence="3 4" id="KW-0443">Lipid metabolism</keyword>
<dbReference type="Pfam" id="PF01734">
    <property type="entry name" value="Patatin"/>
    <property type="match status" value="1"/>
</dbReference>
<feature type="active site" description="Nucleophile" evidence="4">
    <location>
        <position position="60"/>
    </location>
</feature>
<feature type="short sequence motif" description="DGA/G" evidence="4">
    <location>
        <begin position="222"/>
        <end position="224"/>
    </location>
</feature>
<comment type="caution">
    <text evidence="4">Lacks conserved residue(s) required for the propagation of feature annotation.</text>
</comment>
<accession>A0ABX1N5C6</accession>
<gene>
    <name evidence="6" type="ORF">GO608_14115</name>
</gene>
<evidence type="ECO:0000313" key="6">
    <source>
        <dbReference type="EMBL" id="NMF94460.1"/>
    </source>
</evidence>
<comment type="caution">
    <text evidence="6">The sequence shown here is derived from an EMBL/GenBank/DDBJ whole genome shotgun (WGS) entry which is preliminary data.</text>
</comment>
<dbReference type="InterPro" id="IPR002641">
    <property type="entry name" value="PNPLA_dom"/>
</dbReference>
<protein>
    <submittedName>
        <fullName evidence="6">Patatin-like phospholipase family protein</fullName>
    </submittedName>
</protein>
<reference evidence="6" key="1">
    <citation type="submission" date="2019-12" db="EMBL/GenBank/DDBJ databases">
        <title>Comparative genomics gives insights into the taxonomy of the Azoarcus-Aromatoleum group and reveals separate origins of nif in the plant-associated Azoarcus and non-plant-associated Aromatoleum sub-groups.</title>
        <authorList>
            <person name="Lafos M."/>
            <person name="Maluk M."/>
            <person name="Batista M."/>
            <person name="Junghare M."/>
            <person name="Carmona M."/>
            <person name="Faoro H."/>
            <person name="Cruz L.M."/>
            <person name="Battistoni F."/>
            <person name="De Souza E."/>
            <person name="Pedrosa F."/>
            <person name="Chen W.-M."/>
            <person name="Poole P.S."/>
            <person name="Dixon R.A."/>
            <person name="James E.K."/>
        </authorList>
    </citation>
    <scope>NUCLEOTIDE SEQUENCE</scope>
    <source>
        <strain evidence="6">U120</strain>
    </source>
</reference>
<evidence type="ECO:0000256" key="1">
    <source>
        <dbReference type="ARBA" id="ARBA00022801"/>
    </source>
</evidence>
<evidence type="ECO:0000259" key="5">
    <source>
        <dbReference type="PROSITE" id="PS51635"/>
    </source>
</evidence>
<keyword evidence="1 4" id="KW-0378">Hydrolase</keyword>
<keyword evidence="7" id="KW-1185">Reference proteome</keyword>
<dbReference type="Proteomes" id="UP000601990">
    <property type="component" value="Unassembled WGS sequence"/>
</dbReference>
<evidence type="ECO:0000256" key="4">
    <source>
        <dbReference type="PROSITE-ProRule" id="PRU01161"/>
    </source>
</evidence>
<dbReference type="EMBL" id="WTVH01000030">
    <property type="protein sequence ID" value="NMF94460.1"/>
    <property type="molecule type" value="Genomic_DNA"/>
</dbReference>
<feature type="domain" description="PNPLA" evidence="5">
    <location>
        <begin position="26"/>
        <end position="235"/>
    </location>
</feature>
<evidence type="ECO:0000313" key="7">
    <source>
        <dbReference type="Proteomes" id="UP000601990"/>
    </source>
</evidence>
<feature type="short sequence motif" description="GXSXG" evidence="4">
    <location>
        <begin position="58"/>
        <end position="62"/>
    </location>
</feature>
<dbReference type="PANTHER" id="PTHR14226">
    <property type="entry name" value="NEUROPATHY TARGET ESTERASE/SWISS CHEESE D.MELANOGASTER"/>
    <property type="match status" value="1"/>
</dbReference>
<dbReference type="InterPro" id="IPR021095">
    <property type="entry name" value="DUF3734"/>
</dbReference>
<dbReference type="PANTHER" id="PTHR14226:SF57">
    <property type="entry name" value="BLR7027 PROTEIN"/>
    <property type="match status" value="1"/>
</dbReference>
<dbReference type="Gene3D" id="3.40.1090.10">
    <property type="entry name" value="Cytosolic phospholipase A2 catalytic domain"/>
    <property type="match status" value="2"/>
</dbReference>
<name>A0ABX1N5C6_9RHOO</name>
<organism evidence="6 7">
    <name type="scientific">Aromatoleum buckelii</name>
    <dbReference type="NCBI Taxonomy" id="200254"/>
    <lineage>
        <taxon>Bacteria</taxon>
        <taxon>Pseudomonadati</taxon>
        <taxon>Pseudomonadota</taxon>
        <taxon>Betaproteobacteria</taxon>
        <taxon>Rhodocyclales</taxon>
        <taxon>Rhodocyclaceae</taxon>
        <taxon>Aromatoleum</taxon>
    </lineage>
</organism>
<evidence type="ECO:0000256" key="3">
    <source>
        <dbReference type="ARBA" id="ARBA00023098"/>
    </source>
</evidence>
<dbReference type="Pfam" id="PF12536">
    <property type="entry name" value="DUF3734"/>
    <property type="match status" value="1"/>
</dbReference>